<gene>
    <name evidence="2" type="ORF">NQ314_007539</name>
</gene>
<dbReference type="Proteomes" id="UP001162156">
    <property type="component" value="Unassembled WGS sequence"/>
</dbReference>
<comment type="caution">
    <text evidence="2">The sequence shown here is derived from an EMBL/GenBank/DDBJ whole genome shotgun (WGS) entry which is preliminary data.</text>
</comment>
<protein>
    <recommendedName>
        <fullName evidence="1">PiggyBac transposable element-derived protein domain-containing protein</fullName>
    </recommendedName>
</protein>
<evidence type="ECO:0000313" key="3">
    <source>
        <dbReference type="Proteomes" id="UP001162156"/>
    </source>
</evidence>
<keyword evidence="3" id="KW-1185">Reference proteome</keyword>
<dbReference type="AlphaFoldDB" id="A0AAV8YPK4"/>
<sequence length="69" mass="8152">MRLYRNITIDNWFTSIPLVETLAKDYKLTVIGTIRKNKKKLPLEFTKPRHPPGSSMFAFGTWCHMEILR</sequence>
<proteinExistence type="predicted"/>
<reference evidence="2" key="1">
    <citation type="journal article" date="2023" name="Insect Mol. Biol.">
        <title>Genome sequencing provides insights into the evolution of gene families encoding plant cell wall-degrading enzymes in longhorned beetles.</title>
        <authorList>
            <person name="Shin N.R."/>
            <person name="Okamura Y."/>
            <person name="Kirsch R."/>
            <person name="Pauchet Y."/>
        </authorList>
    </citation>
    <scope>NUCLEOTIDE SEQUENCE</scope>
    <source>
        <strain evidence="2">RBIC_L_NR</strain>
    </source>
</reference>
<dbReference type="EMBL" id="JANEYF010002024">
    <property type="protein sequence ID" value="KAJ8952463.1"/>
    <property type="molecule type" value="Genomic_DNA"/>
</dbReference>
<feature type="domain" description="PiggyBac transposable element-derived protein" evidence="1">
    <location>
        <begin position="5"/>
        <end position="64"/>
    </location>
</feature>
<evidence type="ECO:0000259" key="1">
    <source>
        <dbReference type="Pfam" id="PF13843"/>
    </source>
</evidence>
<accession>A0AAV8YPK4</accession>
<name>A0AAV8YPK4_9CUCU</name>
<organism evidence="2 3">
    <name type="scientific">Rhamnusium bicolor</name>
    <dbReference type="NCBI Taxonomy" id="1586634"/>
    <lineage>
        <taxon>Eukaryota</taxon>
        <taxon>Metazoa</taxon>
        <taxon>Ecdysozoa</taxon>
        <taxon>Arthropoda</taxon>
        <taxon>Hexapoda</taxon>
        <taxon>Insecta</taxon>
        <taxon>Pterygota</taxon>
        <taxon>Neoptera</taxon>
        <taxon>Endopterygota</taxon>
        <taxon>Coleoptera</taxon>
        <taxon>Polyphaga</taxon>
        <taxon>Cucujiformia</taxon>
        <taxon>Chrysomeloidea</taxon>
        <taxon>Cerambycidae</taxon>
        <taxon>Lepturinae</taxon>
        <taxon>Rhagiini</taxon>
        <taxon>Rhamnusium</taxon>
    </lineage>
</organism>
<evidence type="ECO:0000313" key="2">
    <source>
        <dbReference type="EMBL" id="KAJ8952463.1"/>
    </source>
</evidence>
<dbReference type="Pfam" id="PF13843">
    <property type="entry name" value="DDE_Tnp_1_7"/>
    <property type="match status" value="1"/>
</dbReference>
<dbReference type="InterPro" id="IPR029526">
    <property type="entry name" value="PGBD"/>
</dbReference>